<keyword evidence="3" id="KW-0460">Magnesium</keyword>
<dbReference type="InterPro" id="IPR013341">
    <property type="entry name" value="Mandelate_racemase_N_dom"/>
</dbReference>
<evidence type="ECO:0000256" key="3">
    <source>
        <dbReference type="ARBA" id="ARBA00022842"/>
    </source>
</evidence>
<accession>A0A382EPL0</accession>
<dbReference type="SUPFAM" id="SSF51604">
    <property type="entry name" value="Enolase C-terminal domain-like"/>
    <property type="match status" value="1"/>
</dbReference>
<dbReference type="SUPFAM" id="SSF54826">
    <property type="entry name" value="Enolase N-terminal domain-like"/>
    <property type="match status" value="1"/>
</dbReference>
<dbReference type="PANTHER" id="PTHR13794">
    <property type="entry name" value="ENOLASE SUPERFAMILY, MANDELATE RACEMASE"/>
    <property type="match status" value="1"/>
</dbReference>
<dbReference type="SMART" id="SM00922">
    <property type="entry name" value="MR_MLE"/>
    <property type="match status" value="1"/>
</dbReference>
<dbReference type="EMBL" id="UINC01045251">
    <property type="protein sequence ID" value="SVB51787.1"/>
    <property type="molecule type" value="Genomic_DNA"/>
</dbReference>
<dbReference type="GO" id="GO:0009063">
    <property type="term" value="P:amino acid catabolic process"/>
    <property type="evidence" value="ECO:0007669"/>
    <property type="project" value="InterPro"/>
</dbReference>
<sequence length="307" mass="33960">MTPIAKIEIIPLANPDSKPKDLDGTTETVIVRITDENGLSGIGECDAARNVVKAFLEMPTQHLWSTNASEILIGADPVETVALWERLYEGTIFPGRRGLGIHALSAVDIALHDLAGKQLDLPVFKLLGGAQCKSLRPYCTIFPGMPQGRSIKELMAIIEKQFETALSIGFDAVKMEVLFDDLISDNELITQIRLGRKMLGDSITLAIDFGYRWRSWADAKWVLDRIEDCNIYFAEAPLQHDDLLGHARLASQSSIRIGGAEFSATRFEAREWLEVGKVHVIQSAIDRAGGFTEMKRIADLAQYYGAD</sequence>
<reference evidence="5" key="1">
    <citation type="submission" date="2018-05" db="EMBL/GenBank/DDBJ databases">
        <authorList>
            <person name="Lanie J.A."/>
            <person name="Ng W.-L."/>
            <person name="Kazmierczak K.M."/>
            <person name="Andrzejewski T.M."/>
            <person name="Davidsen T.M."/>
            <person name="Wayne K.J."/>
            <person name="Tettelin H."/>
            <person name="Glass J.I."/>
            <person name="Rusch D."/>
            <person name="Podicherti R."/>
            <person name="Tsui H.-C.T."/>
            <person name="Winkler M.E."/>
        </authorList>
    </citation>
    <scope>NUCLEOTIDE SEQUENCE</scope>
</reference>
<dbReference type="Gene3D" id="3.20.20.120">
    <property type="entry name" value="Enolase-like C-terminal domain"/>
    <property type="match status" value="1"/>
</dbReference>
<dbReference type="GO" id="GO:0000287">
    <property type="term" value="F:magnesium ion binding"/>
    <property type="evidence" value="ECO:0007669"/>
    <property type="project" value="TreeGrafter"/>
</dbReference>
<evidence type="ECO:0000256" key="1">
    <source>
        <dbReference type="ARBA" id="ARBA00001946"/>
    </source>
</evidence>
<dbReference type="InterPro" id="IPR046945">
    <property type="entry name" value="RHMD-like"/>
</dbReference>
<comment type="cofactor">
    <cofactor evidence="1">
        <name>Mg(2+)</name>
        <dbReference type="ChEBI" id="CHEBI:18420"/>
    </cofactor>
</comment>
<dbReference type="PROSITE" id="PS00908">
    <property type="entry name" value="MR_MLE_1"/>
    <property type="match status" value="1"/>
</dbReference>
<dbReference type="Gene3D" id="3.30.390.10">
    <property type="entry name" value="Enolase-like, N-terminal domain"/>
    <property type="match status" value="1"/>
</dbReference>
<dbReference type="InterPro" id="IPR029065">
    <property type="entry name" value="Enolase_C-like"/>
</dbReference>
<dbReference type="Pfam" id="PF02746">
    <property type="entry name" value="MR_MLE_N"/>
    <property type="match status" value="1"/>
</dbReference>
<feature type="non-terminal residue" evidence="5">
    <location>
        <position position="307"/>
    </location>
</feature>
<evidence type="ECO:0000259" key="4">
    <source>
        <dbReference type="SMART" id="SM00922"/>
    </source>
</evidence>
<organism evidence="5">
    <name type="scientific">marine metagenome</name>
    <dbReference type="NCBI Taxonomy" id="408172"/>
    <lineage>
        <taxon>unclassified sequences</taxon>
        <taxon>metagenomes</taxon>
        <taxon>ecological metagenomes</taxon>
    </lineage>
</organism>
<feature type="domain" description="Mandelate racemase/muconate lactonizing enzyme C-terminal" evidence="4">
    <location>
        <begin position="155"/>
        <end position="256"/>
    </location>
</feature>
<dbReference type="InterPro" id="IPR018110">
    <property type="entry name" value="Mandel_Rmase/mucon_lact_enz_CS"/>
</dbReference>
<gene>
    <name evidence="5" type="ORF">METZ01_LOCUS204641</name>
</gene>
<protein>
    <recommendedName>
        <fullName evidence="4">Mandelate racemase/muconate lactonizing enzyme C-terminal domain-containing protein</fullName>
    </recommendedName>
</protein>
<dbReference type="InterPro" id="IPR036849">
    <property type="entry name" value="Enolase-like_C_sf"/>
</dbReference>
<dbReference type="GO" id="GO:0016836">
    <property type="term" value="F:hydro-lyase activity"/>
    <property type="evidence" value="ECO:0007669"/>
    <property type="project" value="TreeGrafter"/>
</dbReference>
<dbReference type="GO" id="GO:0016052">
    <property type="term" value="P:carbohydrate catabolic process"/>
    <property type="evidence" value="ECO:0007669"/>
    <property type="project" value="TreeGrafter"/>
</dbReference>
<name>A0A382EPL0_9ZZZZ</name>
<dbReference type="CDD" id="cd03316">
    <property type="entry name" value="MR_like"/>
    <property type="match status" value="1"/>
</dbReference>
<evidence type="ECO:0000256" key="2">
    <source>
        <dbReference type="ARBA" id="ARBA00022723"/>
    </source>
</evidence>
<evidence type="ECO:0000313" key="5">
    <source>
        <dbReference type="EMBL" id="SVB51787.1"/>
    </source>
</evidence>
<dbReference type="Pfam" id="PF13378">
    <property type="entry name" value="MR_MLE_C"/>
    <property type="match status" value="1"/>
</dbReference>
<dbReference type="AlphaFoldDB" id="A0A382EPL0"/>
<keyword evidence="2" id="KW-0479">Metal-binding</keyword>
<dbReference type="InterPro" id="IPR029017">
    <property type="entry name" value="Enolase-like_N"/>
</dbReference>
<proteinExistence type="predicted"/>
<dbReference type="InterPro" id="IPR013342">
    <property type="entry name" value="Mandelate_racemase_C"/>
</dbReference>
<dbReference type="PANTHER" id="PTHR13794:SF58">
    <property type="entry name" value="MITOCHONDRIAL ENOLASE SUPERFAMILY MEMBER 1"/>
    <property type="match status" value="1"/>
</dbReference>